<dbReference type="OrthoDB" id="9779408at2"/>
<dbReference type="RefSeq" id="WP_121068168.1">
    <property type="nucleotide sequence ID" value="NZ_RBIQ01000009.1"/>
</dbReference>
<organism evidence="11 12">
    <name type="scientific">Maribacter vaceletii</name>
    <dbReference type="NCBI Taxonomy" id="1206816"/>
    <lineage>
        <taxon>Bacteria</taxon>
        <taxon>Pseudomonadati</taxon>
        <taxon>Bacteroidota</taxon>
        <taxon>Flavobacteriia</taxon>
        <taxon>Flavobacteriales</taxon>
        <taxon>Flavobacteriaceae</taxon>
        <taxon>Maribacter</taxon>
    </lineage>
</organism>
<evidence type="ECO:0000256" key="8">
    <source>
        <dbReference type="PIRSR" id="PIRSR005096-1"/>
    </source>
</evidence>
<dbReference type="Proteomes" id="UP000269412">
    <property type="component" value="Unassembled WGS sequence"/>
</dbReference>
<reference evidence="11 12" key="1">
    <citation type="submission" date="2018-10" db="EMBL/GenBank/DDBJ databases">
        <title>Genomic Encyclopedia of Archaeal and Bacterial Type Strains, Phase II (KMG-II): from individual species to whole genera.</title>
        <authorList>
            <person name="Goeker M."/>
        </authorList>
    </citation>
    <scope>NUCLEOTIDE SEQUENCE [LARGE SCALE GENOMIC DNA]</scope>
    <source>
        <strain evidence="11 12">DSM 25230</strain>
    </source>
</reference>
<evidence type="ECO:0000313" key="12">
    <source>
        <dbReference type="Proteomes" id="UP000269412"/>
    </source>
</evidence>
<evidence type="ECO:0000256" key="10">
    <source>
        <dbReference type="PIRSR" id="PIRSR005096-3"/>
    </source>
</evidence>
<dbReference type="AlphaFoldDB" id="A0A495E6X2"/>
<evidence type="ECO:0000256" key="7">
    <source>
        <dbReference type="ARBA" id="ARBA00023277"/>
    </source>
</evidence>
<dbReference type="Gene3D" id="2.70.98.10">
    <property type="match status" value="1"/>
</dbReference>
<comment type="similarity">
    <text evidence="3">Belongs to the aldose epimerase family.</text>
</comment>
<protein>
    <submittedName>
        <fullName evidence="11">Aldose 1-epimerase</fullName>
    </submittedName>
</protein>
<gene>
    <name evidence="11" type="ORF">CLV91_2389</name>
</gene>
<keyword evidence="5" id="KW-0106">Calcium</keyword>
<keyword evidence="7" id="KW-0119">Carbohydrate metabolism</keyword>
<dbReference type="UniPathway" id="UPA00242"/>
<feature type="binding site" evidence="9">
    <location>
        <position position="219"/>
    </location>
    <ligand>
        <name>beta-D-galactose</name>
        <dbReference type="ChEBI" id="CHEBI:27667"/>
    </ligand>
</feature>
<name>A0A495E6X2_9FLAO</name>
<comment type="caution">
    <text evidence="11">The sequence shown here is derived from an EMBL/GenBank/DDBJ whole genome shotgun (WGS) entry which is preliminary data.</text>
</comment>
<evidence type="ECO:0000256" key="1">
    <source>
        <dbReference type="ARBA" id="ARBA00001913"/>
    </source>
</evidence>
<evidence type="ECO:0000256" key="9">
    <source>
        <dbReference type="PIRSR" id="PIRSR005096-2"/>
    </source>
</evidence>
<accession>A0A495E6X2</accession>
<comment type="cofactor">
    <cofactor evidence="1">
        <name>Ca(2+)</name>
        <dbReference type="ChEBI" id="CHEBI:29108"/>
    </cofactor>
</comment>
<comment type="subunit">
    <text evidence="4">Monomer.</text>
</comment>
<comment type="pathway">
    <text evidence="2">Carbohydrate metabolism; hexose metabolism.</text>
</comment>
<dbReference type="CDD" id="cd09019">
    <property type="entry name" value="galactose_mutarotase_like"/>
    <property type="match status" value="1"/>
</dbReference>
<dbReference type="PANTHER" id="PTHR10091:SF0">
    <property type="entry name" value="GALACTOSE MUTAROTASE"/>
    <property type="match status" value="1"/>
</dbReference>
<evidence type="ECO:0000256" key="5">
    <source>
        <dbReference type="ARBA" id="ARBA00022837"/>
    </source>
</evidence>
<feature type="binding site" evidence="10">
    <location>
        <begin position="161"/>
        <end position="163"/>
    </location>
    <ligand>
        <name>beta-D-galactose</name>
        <dbReference type="ChEBI" id="CHEBI:27667"/>
    </ligand>
</feature>
<dbReference type="GO" id="GO:0030246">
    <property type="term" value="F:carbohydrate binding"/>
    <property type="evidence" value="ECO:0007669"/>
    <property type="project" value="InterPro"/>
</dbReference>
<dbReference type="InterPro" id="IPR008183">
    <property type="entry name" value="Aldose_1/G6P_1-epimerase"/>
</dbReference>
<dbReference type="EMBL" id="RBIQ01000009">
    <property type="protein sequence ID" value="RKR12263.1"/>
    <property type="molecule type" value="Genomic_DNA"/>
</dbReference>
<keyword evidence="6" id="KW-0413">Isomerase</keyword>
<dbReference type="InterPro" id="IPR014718">
    <property type="entry name" value="GH-type_carb-bd"/>
</dbReference>
<evidence type="ECO:0000256" key="4">
    <source>
        <dbReference type="ARBA" id="ARBA00011245"/>
    </source>
</evidence>
<feature type="active site" description="Proton donor" evidence="8">
    <location>
        <position position="161"/>
    </location>
</feature>
<sequence>MKQVTINNSFITLIVLDYGAVIQKILVKDKNGESTNVVVGYDYPSKYLKDEFFLGACVGRYAGRISNGGFELDREQFHLHSNNGVHLHGGKNNFSKQHWKITEVNYKEDPFVKLQYHSKHLEEGYPGNLTATVTYKLVGNALHVIHEATTDRTTVVNLTNHSYFRLDNETFIDDYELQLNCPEMLETTEQLIPTGASKSVRGSEYDFVKQRRIGSTRLDTPFAIDLSSDKAAEVSSKKTGIGMKVYTNQPAVVVYTPGGFPAICFETQNYPDAPNQKHFPSSVLKPGEKYHNIAIFKFDLVL</sequence>
<evidence type="ECO:0000256" key="3">
    <source>
        <dbReference type="ARBA" id="ARBA00006206"/>
    </source>
</evidence>
<evidence type="ECO:0000256" key="2">
    <source>
        <dbReference type="ARBA" id="ARBA00005028"/>
    </source>
</evidence>
<evidence type="ECO:0000256" key="6">
    <source>
        <dbReference type="ARBA" id="ARBA00023235"/>
    </source>
</evidence>
<dbReference type="InterPro" id="IPR015443">
    <property type="entry name" value="Aldose_1-epimerase"/>
</dbReference>
<dbReference type="GO" id="GO:0006006">
    <property type="term" value="P:glucose metabolic process"/>
    <property type="evidence" value="ECO:0007669"/>
    <property type="project" value="TreeGrafter"/>
</dbReference>
<dbReference type="GO" id="GO:0005737">
    <property type="term" value="C:cytoplasm"/>
    <property type="evidence" value="ECO:0007669"/>
    <property type="project" value="TreeGrafter"/>
</dbReference>
<dbReference type="InterPro" id="IPR011013">
    <property type="entry name" value="Gal_mutarotase_sf_dom"/>
</dbReference>
<dbReference type="PIRSF" id="PIRSF005096">
    <property type="entry name" value="GALM"/>
    <property type="match status" value="1"/>
</dbReference>
<evidence type="ECO:0000313" key="11">
    <source>
        <dbReference type="EMBL" id="RKR12263.1"/>
    </source>
</evidence>
<dbReference type="SUPFAM" id="SSF74650">
    <property type="entry name" value="Galactose mutarotase-like"/>
    <property type="match status" value="1"/>
</dbReference>
<dbReference type="PANTHER" id="PTHR10091">
    <property type="entry name" value="ALDOSE-1-EPIMERASE"/>
    <property type="match status" value="1"/>
</dbReference>
<dbReference type="GO" id="GO:0004034">
    <property type="term" value="F:aldose 1-epimerase activity"/>
    <property type="evidence" value="ECO:0007669"/>
    <property type="project" value="TreeGrafter"/>
</dbReference>
<dbReference type="GO" id="GO:0033499">
    <property type="term" value="P:galactose catabolic process via UDP-galactose, Leloir pathway"/>
    <property type="evidence" value="ECO:0007669"/>
    <property type="project" value="TreeGrafter"/>
</dbReference>
<feature type="active site" description="Proton acceptor" evidence="8">
    <location>
        <position position="266"/>
    </location>
</feature>
<dbReference type="InterPro" id="IPR047215">
    <property type="entry name" value="Galactose_mutarotase-like"/>
</dbReference>
<dbReference type="Pfam" id="PF01263">
    <property type="entry name" value="Aldose_epim"/>
    <property type="match status" value="1"/>
</dbReference>
<keyword evidence="12" id="KW-1185">Reference proteome</keyword>
<proteinExistence type="inferred from homology"/>